<proteinExistence type="predicted"/>
<evidence type="ECO:0000313" key="1">
    <source>
        <dbReference type="EMBL" id="CAG8576632.1"/>
    </source>
</evidence>
<keyword evidence="2" id="KW-1185">Reference proteome</keyword>
<name>A0ACA9M8D0_9GLOM</name>
<sequence>KVIEYTDDQKNILNILEEIRTKNSHKPLSKIINPKNKSVKNSTRYSASYPTL</sequence>
<feature type="non-terminal residue" evidence="1">
    <location>
        <position position="1"/>
    </location>
</feature>
<accession>A0ACA9M8D0</accession>
<dbReference type="Proteomes" id="UP000789920">
    <property type="component" value="Unassembled WGS sequence"/>
</dbReference>
<dbReference type="EMBL" id="CAJVQC010007231">
    <property type="protein sequence ID" value="CAG8576632.1"/>
    <property type="molecule type" value="Genomic_DNA"/>
</dbReference>
<evidence type="ECO:0000313" key="2">
    <source>
        <dbReference type="Proteomes" id="UP000789920"/>
    </source>
</evidence>
<reference evidence="1" key="1">
    <citation type="submission" date="2021-06" db="EMBL/GenBank/DDBJ databases">
        <authorList>
            <person name="Kallberg Y."/>
            <person name="Tangrot J."/>
            <person name="Rosling A."/>
        </authorList>
    </citation>
    <scope>NUCLEOTIDE SEQUENCE</scope>
    <source>
        <strain evidence="1">MA461A</strain>
    </source>
</reference>
<comment type="caution">
    <text evidence="1">The sequence shown here is derived from an EMBL/GenBank/DDBJ whole genome shotgun (WGS) entry which is preliminary data.</text>
</comment>
<organism evidence="1 2">
    <name type="scientific">Racocetra persica</name>
    <dbReference type="NCBI Taxonomy" id="160502"/>
    <lineage>
        <taxon>Eukaryota</taxon>
        <taxon>Fungi</taxon>
        <taxon>Fungi incertae sedis</taxon>
        <taxon>Mucoromycota</taxon>
        <taxon>Glomeromycotina</taxon>
        <taxon>Glomeromycetes</taxon>
        <taxon>Diversisporales</taxon>
        <taxon>Gigasporaceae</taxon>
        <taxon>Racocetra</taxon>
    </lineage>
</organism>
<protein>
    <submittedName>
        <fullName evidence="1">11026_t:CDS:1</fullName>
    </submittedName>
</protein>
<gene>
    <name evidence="1" type="ORF">RPERSI_LOCUS4967</name>
</gene>